<keyword evidence="3" id="KW-0732">Signal</keyword>
<evidence type="ECO:0000259" key="4">
    <source>
        <dbReference type="Pfam" id="PF08263"/>
    </source>
</evidence>
<evidence type="ECO:0000313" key="6">
    <source>
        <dbReference type="Proteomes" id="UP001633002"/>
    </source>
</evidence>
<organism evidence="5 6">
    <name type="scientific">Riccia sorocarpa</name>
    <dbReference type="NCBI Taxonomy" id="122646"/>
    <lineage>
        <taxon>Eukaryota</taxon>
        <taxon>Viridiplantae</taxon>
        <taxon>Streptophyta</taxon>
        <taxon>Embryophyta</taxon>
        <taxon>Marchantiophyta</taxon>
        <taxon>Marchantiopsida</taxon>
        <taxon>Marchantiidae</taxon>
        <taxon>Marchantiales</taxon>
        <taxon>Ricciaceae</taxon>
        <taxon>Riccia</taxon>
    </lineage>
</organism>
<feature type="signal peptide" evidence="3">
    <location>
        <begin position="1"/>
        <end position="26"/>
    </location>
</feature>
<feature type="domain" description="Leucine-rich repeat-containing N-terminal plant-type" evidence="4">
    <location>
        <begin position="32"/>
        <end position="57"/>
    </location>
</feature>
<evidence type="ECO:0000256" key="3">
    <source>
        <dbReference type="SAM" id="SignalP"/>
    </source>
</evidence>
<sequence>MSSRTRALKLLSLMYTLAVLFDSVAAQTCIKRDALLKFKAGFNDPNNQLQTWTSDDECDEDCPFIGYKEPGKDLTGFALPANLGPEKPHRQWPIPAGSQRLESLVISLLA</sequence>
<keyword evidence="6" id="KW-1185">Reference proteome</keyword>
<dbReference type="EMBL" id="JBJQOH010000006">
    <property type="protein sequence ID" value="KAL3682161.1"/>
    <property type="molecule type" value="Genomic_DNA"/>
</dbReference>
<reference evidence="5 6" key="1">
    <citation type="submission" date="2024-09" db="EMBL/GenBank/DDBJ databases">
        <title>Chromosome-scale assembly of Riccia sorocarpa.</title>
        <authorList>
            <person name="Paukszto L."/>
        </authorList>
    </citation>
    <scope>NUCLEOTIDE SEQUENCE [LARGE SCALE GENOMIC DNA]</scope>
    <source>
        <strain evidence="5">LP-2024</strain>
        <tissue evidence="5">Aerial parts of the thallus</tissue>
    </source>
</reference>
<dbReference type="InterPro" id="IPR013210">
    <property type="entry name" value="LRR_N_plant-typ"/>
</dbReference>
<feature type="chain" id="PRO_5044861086" description="Leucine-rich repeat-containing N-terminal plant-type domain-containing protein" evidence="3">
    <location>
        <begin position="27"/>
        <end position="110"/>
    </location>
</feature>
<evidence type="ECO:0000256" key="2">
    <source>
        <dbReference type="ARBA" id="ARBA00022737"/>
    </source>
</evidence>
<keyword evidence="2" id="KW-0677">Repeat</keyword>
<dbReference type="AlphaFoldDB" id="A0ABD3GU21"/>
<comment type="caution">
    <text evidence="5">The sequence shown here is derived from an EMBL/GenBank/DDBJ whole genome shotgun (WGS) entry which is preliminary data.</text>
</comment>
<evidence type="ECO:0000256" key="1">
    <source>
        <dbReference type="ARBA" id="ARBA00022614"/>
    </source>
</evidence>
<name>A0ABD3GU21_9MARC</name>
<accession>A0ABD3GU21</accession>
<keyword evidence="1" id="KW-0433">Leucine-rich repeat</keyword>
<proteinExistence type="predicted"/>
<evidence type="ECO:0000313" key="5">
    <source>
        <dbReference type="EMBL" id="KAL3682161.1"/>
    </source>
</evidence>
<dbReference type="Proteomes" id="UP001633002">
    <property type="component" value="Unassembled WGS sequence"/>
</dbReference>
<protein>
    <recommendedName>
        <fullName evidence="4">Leucine-rich repeat-containing N-terminal plant-type domain-containing protein</fullName>
    </recommendedName>
</protein>
<dbReference type="Pfam" id="PF08263">
    <property type="entry name" value="LRRNT_2"/>
    <property type="match status" value="1"/>
</dbReference>
<gene>
    <name evidence="5" type="ORF">R1sor_000183</name>
</gene>